<proteinExistence type="predicted"/>
<organism evidence="1">
    <name type="scientific">Rhizophora mucronata</name>
    <name type="common">Asiatic mangrove</name>
    <dbReference type="NCBI Taxonomy" id="61149"/>
    <lineage>
        <taxon>Eukaryota</taxon>
        <taxon>Viridiplantae</taxon>
        <taxon>Streptophyta</taxon>
        <taxon>Embryophyta</taxon>
        <taxon>Tracheophyta</taxon>
        <taxon>Spermatophyta</taxon>
        <taxon>Magnoliopsida</taxon>
        <taxon>eudicotyledons</taxon>
        <taxon>Gunneridae</taxon>
        <taxon>Pentapetalae</taxon>
        <taxon>rosids</taxon>
        <taxon>fabids</taxon>
        <taxon>Malpighiales</taxon>
        <taxon>Rhizophoraceae</taxon>
        <taxon>Rhizophora</taxon>
    </lineage>
</organism>
<protein>
    <submittedName>
        <fullName evidence="1">Uncharacterized protein</fullName>
    </submittedName>
</protein>
<dbReference type="EMBL" id="GGEC01087793">
    <property type="protein sequence ID" value="MBX68277.1"/>
    <property type="molecule type" value="Transcribed_RNA"/>
</dbReference>
<reference evidence="1" key="1">
    <citation type="submission" date="2018-02" db="EMBL/GenBank/DDBJ databases">
        <title>Rhizophora mucronata_Transcriptome.</title>
        <authorList>
            <person name="Meera S.P."/>
            <person name="Sreeshan A."/>
            <person name="Augustine A."/>
        </authorList>
    </citation>
    <scope>NUCLEOTIDE SEQUENCE</scope>
    <source>
        <tissue evidence="1">Leaf</tissue>
    </source>
</reference>
<sequence>MSTFPLLLKWGQGAKKPKIQ</sequence>
<accession>A0A2P2QMZ6</accession>
<name>A0A2P2QMZ6_RHIMU</name>
<evidence type="ECO:0000313" key="1">
    <source>
        <dbReference type="EMBL" id="MBX68277.1"/>
    </source>
</evidence>
<dbReference type="AlphaFoldDB" id="A0A2P2QMZ6"/>